<feature type="compositionally biased region" description="Polar residues" evidence="1">
    <location>
        <begin position="239"/>
        <end position="252"/>
    </location>
</feature>
<feature type="compositionally biased region" description="Basic and acidic residues" evidence="1">
    <location>
        <begin position="562"/>
        <end position="573"/>
    </location>
</feature>
<evidence type="ECO:0000313" key="4">
    <source>
        <dbReference type="Proteomes" id="UP000018208"/>
    </source>
</evidence>
<sequence>MESFEIHLKDISKFYQNFNKFTLQFIKSQQQSLQALTSLAEQIGIFTSSNSALNLKSHLQSLQQLIQTFSNGTLNLVASLQPVLSASNLLDDIKMIQNALKASKMAKIPFIQQANTDFLIAAGDFERKRYKNSKIIVKNFGIGILKFSAPILEKSSGISQISDEIDEIDGILGISQRFQGFDCGKETVDILGVRGRQYGTGTQRFQSKDISKGQTSGKKKQLSTQKRNKSPIQVYGGTVATSPSQTSGQIGSQKQVKQDDFIQIIPMSQSAQQQTSYLQQQQYVQVGGQVNSQEQDQVQEQVQTKQQIQSTVQYSPQNAVYKKKQPRSCNYKFEESTIEDEIRAEVYQDNLILLDVPSPGKLKTPEDIQRQLDALSVLEKYLLANQSISTHQQLSQHVQGTYHLQKQALTNQQSSFTQDHQGLSVSAPDPMFYQQQLSAIQQQINTIPSIQSLNDPSQLQNTQQPQQQNPSQEQLMKQLTELQTQINQQAKSPIQQQISIVQPICLDNSQSSSILKNNSIKEQLVTQPEPEQIQRPVSERSDTEPSKTSNSSNSKKGFFKQSETKKETKKFDLYGDDEIEDNKKTKNPIKKSILPNIDIDIPELESQASNVNKKVNLDAFF</sequence>
<dbReference type="Proteomes" id="UP000018208">
    <property type="component" value="Unassembled WGS sequence"/>
</dbReference>
<dbReference type="VEuPathDB" id="GiardiaDB:SS50377_25428"/>
<reference evidence="2 3" key="1">
    <citation type="journal article" date="2014" name="PLoS Genet.">
        <title>The Genome of Spironucleus salmonicida Highlights a Fish Pathogen Adapted to Fluctuating Environments.</title>
        <authorList>
            <person name="Xu F."/>
            <person name="Jerlstrom-Hultqvist J."/>
            <person name="Einarsson E."/>
            <person name="Astvaldsson A."/>
            <person name="Svard S.G."/>
            <person name="Andersson J.O."/>
        </authorList>
    </citation>
    <scope>NUCLEOTIDE SEQUENCE</scope>
    <source>
        <strain evidence="3">ATCC 50377</strain>
    </source>
</reference>
<proteinExistence type="predicted"/>
<organism evidence="2">
    <name type="scientific">Spironucleus salmonicida</name>
    <dbReference type="NCBI Taxonomy" id="348837"/>
    <lineage>
        <taxon>Eukaryota</taxon>
        <taxon>Metamonada</taxon>
        <taxon>Diplomonadida</taxon>
        <taxon>Hexamitidae</taxon>
        <taxon>Hexamitinae</taxon>
        <taxon>Spironucleus</taxon>
    </lineage>
</organism>
<evidence type="ECO:0000313" key="2">
    <source>
        <dbReference type="EMBL" id="EST44974.1"/>
    </source>
</evidence>
<feature type="region of interest" description="Disordered" evidence="1">
    <location>
        <begin position="202"/>
        <end position="252"/>
    </location>
</feature>
<feature type="compositionally biased region" description="Low complexity" evidence="1">
    <location>
        <begin position="457"/>
        <end position="473"/>
    </location>
</feature>
<name>V6LVX7_9EUKA</name>
<feature type="compositionally biased region" description="Basic residues" evidence="1">
    <location>
        <begin position="217"/>
        <end position="229"/>
    </location>
</feature>
<keyword evidence="4" id="KW-1185">Reference proteome</keyword>
<accession>V6LVX7</accession>
<feature type="region of interest" description="Disordered" evidence="1">
    <location>
        <begin position="520"/>
        <end position="591"/>
    </location>
</feature>
<feature type="region of interest" description="Disordered" evidence="1">
    <location>
        <begin position="451"/>
        <end position="473"/>
    </location>
</feature>
<reference evidence="3" key="2">
    <citation type="submission" date="2020-12" db="EMBL/GenBank/DDBJ databases">
        <title>New Spironucleus salmonicida genome in near-complete chromosomes.</title>
        <authorList>
            <person name="Xu F."/>
            <person name="Kurt Z."/>
            <person name="Jimenez-Gonzalez A."/>
            <person name="Astvaldsson A."/>
            <person name="Andersson J.O."/>
            <person name="Svard S.G."/>
        </authorList>
    </citation>
    <scope>NUCLEOTIDE SEQUENCE</scope>
    <source>
        <strain evidence="3">ATCC 50377</strain>
    </source>
</reference>
<feature type="compositionally biased region" description="Low complexity" evidence="1">
    <location>
        <begin position="546"/>
        <end position="561"/>
    </location>
</feature>
<dbReference type="AlphaFoldDB" id="V6LVX7"/>
<protein>
    <submittedName>
        <fullName evidence="2">Uncharacterized protein</fullName>
    </submittedName>
</protein>
<dbReference type="EMBL" id="KI546101">
    <property type="protein sequence ID" value="EST44974.1"/>
    <property type="molecule type" value="Genomic_DNA"/>
</dbReference>
<evidence type="ECO:0000256" key="1">
    <source>
        <dbReference type="SAM" id="MobiDB-lite"/>
    </source>
</evidence>
<gene>
    <name evidence="2" type="ORF">SS50377_14993</name>
    <name evidence="3" type="ORF">SS50377_25428</name>
</gene>
<dbReference type="EMBL" id="AUWU02000005">
    <property type="protein sequence ID" value="KAH0573308.1"/>
    <property type="molecule type" value="Genomic_DNA"/>
</dbReference>
<evidence type="ECO:0000313" key="3">
    <source>
        <dbReference type="EMBL" id="KAH0573308.1"/>
    </source>
</evidence>